<keyword evidence="8 13" id="KW-0457">Lysine biosynthesis</keyword>
<evidence type="ECO:0000256" key="7">
    <source>
        <dbReference type="ARBA" id="ARBA00023027"/>
    </source>
</evidence>
<dbReference type="EMBL" id="SGBB01000003">
    <property type="protein sequence ID" value="RZD19087.1"/>
    <property type="molecule type" value="Genomic_DNA"/>
</dbReference>
<comment type="caution">
    <text evidence="13">Was originally thought to be a dihydrodipicolinate reductase (DHDPR), catalyzing the conversion of dihydrodipicolinate to tetrahydrodipicolinate. However, it was shown in E.coli that the substrate of the enzymatic reaction is not dihydrodipicolinate (DHDP) but in fact (2S,4S)-4-hydroxy-2,3,4,5-tetrahydrodipicolinic acid (HTPA), the product released by the DapA-catalyzed reaction.</text>
</comment>
<comment type="subcellular location">
    <subcellularLocation>
        <location evidence="13">Cytoplasm</location>
    </subcellularLocation>
</comment>
<gene>
    <name evidence="13" type="primary">dapB</name>
    <name evidence="16" type="ORF">EVG15_02990</name>
</gene>
<evidence type="ECO:0000256" key="4">
    <source>
        <dbReference type="ARBA" id="ARBA00022857"/>
    </source>
</evidence>
<evidence type="ECO:0000259" key="14">
    <source>
        <dbReference type="Pfam" id="PF01113"/>
    </source>
</evidence>
<feature type="binding site" evidence="13">
    <location>
        <begin position="109"/>
        <end position="111"/>
    </location>
    <ligand>
        <name>NAD(+)</name>
        <dbReference type="ChEBI" id="CHEBI:57540"/>
    </ligand>
</feature>
<feature type="domain" description="Dihydrodipicolinate reductase C-terminal" evidence="15">
    <location>
        <begin position="139"/>
        <end position="275"/>
    </location>
</feature>
<evidence type="ECO:0000256" key="1">
    <source>
        <dbReference type="ARBA" id="ARBA00006642"/>
    </source>
</evidence>
<evidence type="ECO:0000256" key="12">
    <source>
        <dbReference type="ARBA" id="ARBA00049396"/>
    </source>
</evidence>
<dbReference type="AlphaFoldDB" id="A0A519BP89"/>
<dbReference type="GO" id="GO:0051287">
    <property type="term" value="F:NAD binding"/>
    <property type="evidence" value="ECO:0007669"/>
    <property type="project" value="UniProtKB-UniRule"/>
</dbReference>
<feature type="binding site" evidence="13">
    <location>
        <begin position="10"/>
        <end position="15"/>
    </location>
    <ligand>
        <name>NAD(+)</name>
        <dbReference type="ChEBI" id="CHEBI:57540"/>
    </ligand>
</feature>
<dbReference type="EC" id="1.17.1.8" evidence="10 13"/>
<feature type="binding site" evidence="13">
    <location>
        <position position="48"/>
    </location>
    <ligand>
        <name>NADP(+)</name>
        <dbReference type="ChEBI" id="CHEBI:58349"/>
    </ligand>
</feature>
<evidence type="ECO:0000313" key="16">
    <source>
        <dbReference type="EMBL" id="RZD19087.1"/>
    </source>
</evidence>
<name>A0A519BP89_9DELT</name>
<comment type="pathway">
    <text evidence="9 13">Amino-acid biosynthesis; L-lysine biosynthesis via DAP pathway; (S)-tetrahydrodipicolinate from L-aspartate: step 4/4.</text>
</comment>
<dbReference type="InterPro" id="IPR023940">
    <property type="entry name" value="DHDPR_bac"/>
</dbReference>
<evidence type="ECO:0000256" key="5">
    <source>
        <dbReference type="ARBA" id="ARBA00022915"/>
    </source>
</evidence>
<evidence type="ECO:0000256" key="3">
    <source>
        <dbReference type="ARBA" id="ARBA00022605"/>
    </source>
</evidence>
<dbReference type="GO" id="GO:0019877">
    <property type="term" value="P:diaminopimelate biosynthetic process"/>
    <property type="evidence" value="ECO:0007669"/>
    <property type="project" value="UniProtKB-UniRule"/>
</dbReference>
<dbReference type="GO" id="GO:0005829">
    <property type="term" value="C:cytosol"/>
    <property type="evidence" value="ECO:0007669"/>
    <property type="project" value="TreeGrafter"/>
</dbReference>
<dbReference type="GO" id="GO:0008839">
    <property type="term" value="F:4-hydroxy-tetrahydrodipicolinate reductase"/>
    <property type="evidence" value="ECO:0007669"/>
    <property type="project" value="UniProtKB-UniRule"/>
</dbReference>
<evidence type="ECO:0000259" key="15">
    <source>
        <dbReference type="Pfam" id="PF05173"/>
    </source>
</evidence>
<dbReference type="Gene3D" id="3.30.360.10">
    <property type="entry name" value="Dihydrodipicolinate Reductase, domain 2"/>
    <property type="match status" value="1"/>
</dbReference>
<reference evidence="16 17" key="1">
    <citation type="journal article" date="2019" name="ISME J.">
        <title>Insights into ecological role of a new deltaproteobacterial order Candidatus Acidulodesulfobacterales by metagenomics and metatranscriptomics.</title>
        <authorList>
            <person name="Tan S."/>
            <person name="Liu J."/>
            <person name="Fang Y."/>
            <person name="Hedlund B.P."/>
            <person name="Lian Z.H."/>
            <person name="Huang L.Y."/>
            <person name="Li J.T."/>
            <person name="Huang L.N."/>
            <person name="Li W.J."/>
            <person name="Jiang H.C."/>
            <person name="Dong H.L."/>
            <person name="Shu W.S."/>
        </authorList>
    </citation>
    <scope>NUCLEOTIDE SEQUENCE [LARGE SCALE GENOMIC DNA]</scope>
    <source>
        <strain evidence="16">AP1</strain>
    </source>
</reference>
<dbReference type="Pfam" id="PF01113">
    <property type="entry name" value="DapB_N"/>
    <property type="match status" value="1"/>
</dbReference>
<dbReference type="InterPro" id="IPR022664">
    <property type="entry name" value="DapB_N_CS"/>
</dbReference>
<evidence type="ECO:0000256" key="10">
    <source>
        <dbReference type="ARBA" id="ARBA00038983"/>
    </source>
</evidence>
<feature type="active site" description="Proton donor/acceptor" evidence="13">
    <location>
        <position position="166"/>
    </location>
</feature>
<dbReference type="PIRSF" id="PIRSF000161">
    <property type="entry name" value="DHPR"/>
    <property type="match status" value="1"/>
</dbReference>
<evidence type="ECO:0000313" key="17">
    <source>
        <dbReference type="Proteomes" id="UP000319296"/>
    </source>
</evidence>
<accession>A0A519BP89</accession>
<comment type="catalytic activity">
    <reaction evidence="12 13">
        <text>(S)-2,3,4,5-tetrahydrodipicolinate + NAD(+) + H2O = (2S,4S)-4-hydroxy-2,3,4,5-tetrahydrodipicolinate + NADH + H(+)</text>
        <dbReference type="Rhea" id="RHEA:35323"/>
        <dbReference type="ChEBI" id="CHEBI:15377"/>
        <dbReference type="ChEBI" id="CHEBI:15378"/>
        <dbReference type="ChEBI" id="CHEBI:16845"/>
        <dbReference type="ChEBI" id="CHEBI:57540"/>
        <dbReference type="ChEBI" id="CHEBI:57945"/>
        <dbReference type="ChEBI" id="CHEBI:67139"/>
        <dbReference type="EC" id="1.17.1.8"/>
    </reaction>
</comment>
<dbReference type="Proteomes" id="UP000319296">
    <property type="component" value="Unassembled WGS sequence"/>
</dbReference>
<feature type="binding site" evidence="13">
    <location>
        <begin position="176"/>
        <end position="177"/>
    </location>
    <ligand>
        <name>(S)-2,3,4,5-tetrahydrodipicolinate</name>
        <dbReference type="ChEBI" id="CHEBI:16845"/>
    </ligand>
</feature>
<comment type="subunit">
    <text evidence="13">Homotetramer.</text>
</comment>
<evidence type="ECO:0000256" key="2">
    <source>
        <dbReference type="ARBA" id="ARBA00022490"/>
    </source>
</evidence>
<dbReference type="GO" id="GO:0016726">
    <property type="term" value="F:oxidoreductase activity, acting on CH or CH2 groups, NAD or NADP as acceptor"/>
    <property type="evidence" value="ECO:0007669"/>
    <property type="project" value="UniProtKB-UniRule"/>
</dbReference>
<dbReference type="PROSITE" id="PS01298">
    <property type="entry name" value="DAPB"/>
    <property type="match status" value="1"/>
</dbReference>
<comment type="caution">
    <text evidence="13">Lacks conserved residue(s) required for the propagation of feature annotation.</text>
</comment>
<feature type="binding site" evidence="13">
    <location>
        <position position="167"/>
    </location>
    <ligand>
        <name>(S)-2,3,4,5-tetrahydrodipicolinate</name>
        <dbReference type="ChEBI" id="CHEBI:16845"/>
    </ligand>
</feature>
<keyword evidence="4 13" id="KW-0521">NADP</keyword>
<dbReference type="PANTHER" id="PTHR20836">
    <property type="entry name" value="DIHYDRODIPICOLINATE REDUCTASE"/>
    <property type="match status" value="1"/>
</dbReference>
<comment type="caution">
    <text evidence="16">The sequence shown here is derived from an EMBL/GenBank/DDBJ whole genome shotgun (WGS) entry which is preliminary data.</text>
</comment>
<keyword evidence="2 13" id="KW-0963">Cytoplasm</keyword>
<dbReference type="InterPro" id="IPR036291">
    <property type="entry name" value="NAD(P)-bd_dom_sf"/>
</dbReference>
<feature type="active site" description="Proton donor" evidence="13">
    <location>
        <position position="170"/>
    </location>
</feature>
<comment type="similarity">
    <text evidence="1 13">Belongs to the DapB family.</text>
</comment>
<dbReference type="GO" id="GO:0050661">
    <property type="term" value="F:NADP binding"/>
    <property type="evidence" value="ECO:0007669"/>
    <property type="project" value="UniProtKB-UniRule"/>
</dbReference>
<comment type="catalytic activity">
    <reaction evidence="11 13">
        <text>(S)-2,3,4,5-tetrahydrodipicolinate + NADP(+) + H2O = (2S,4S)-4-hydroxy-2,3,4,5-tetrahydrodipicolinate + NADPH + H(+)</text>
        <dbReference type="Rhea" id="RHEA:35331"/>
        <dbReference type="ChEBI" id="CHEBI:15377"/>
        <dbReference type="ChEBI" id="CHEBI:15378"/>
        <dbReference type="ChEBI" id="CHEBI:16845"/>
        <dbReference type="ChEBI" id="CHEBI:57783"/>
        <dbReference type="ChEBI" id="CHEBI:58349"/>
        <dbReference type="ChEBI" id="CHEBI:67139"/>
        <dbReference type="EC" id="1.17.1.8"/>
    </reaction>
</comment>
<protein>
    <recommendedName>
        <fullName evidence="10 13">4-hydroxy-tetrahydrodipicolinate reductase</fullName>
        <shortName evidence="13">HTPA reductase</shortName>
        <ecNumber evidence="10 13">1.17.1.8</ecNumber>
    </recommendedName>
</protein>
<organism evidence="16 17">
    <name type="scientific">Candidatus Acididesulfobacter diazotrophicus</name>
    <dbReference type="NCBI Taxonomy" id="2597226"/>
    <lineage>
        <taxon>Bacteria</taxon>
        <taxon>Deltaproteobacteria</taxon>
        <taxon>Candidatus Acidulodesulfobacterales</taxon>
        <taxon>Candidatus Acididesulfobacter</taxon>
    </lineage>
</organism>
<dbReference type="HAMAP" id="MF_00102">
    <property type="entry name" value="DapB"/>
    <property type="match status" value="1"/>
</dbReference>
<dbReference type="FunFam" id="3.30.360.10:FF:000004">
    <property type="entry name" value="4-hydroxy-tetrahydrodipicolinate reductase"/>
    <property type="match status" value="1"/>
</dbReference>
<keyword evidence="6 13" id="KW-0560">Oxidoreductase</keyword>
<evidence type="ECO:0000256" key="9">
    <source>
        <dbReference type="ARBA" id="ARBA00037922"/>
    </source>
</evidence>
<evidence type="ECO:0000256" key="13">
    <source>
        <dbReference type="HAMAP-Rule" id="MF_00102"/>
    </source>
</evidence>
<evidence type="ECO:0000256" key="8">
    <source>
        <dbReference type="ARBA" id="ARBA00023154"/>
    </source>
</evidence>
<dbReference type="SUPFAM" id="SSF55347">
    <property type="entry name" value="Glyceraldehyde-3-phosphate dehydrogenase-like, C-terminal domain"/>
    <property type="match status" value="1"/>
</dbReference>
<dbReference type="InterPro" id="IPR022663">
    <property type="entry name" value="DapB_C"/>
</dbReference>
<keyword evidence="5 13" id="KW-0220">Diaminopimelate biosynthesis</keyword>
<keyword evidence="3 13" id="KW-0028">Amino-acid biosynthesis</keyword>
<keyword evidence="7 13" id="KW-0520">NAD</keyword>
<dbReference type="UniPathway" id="UPA00034">
    <property type="reaction ID" value="UER00018"/>
</dbReference>
<evidence type="ECO:0000256" key="6">
    <source>
        <dbReference type="ARBA" id="ARBA00023002"/>
    </source>
</evidence>
<dbReference type="SUPFAM" id="SSF51735">
    <property type="entry name" value="NAD(P)-binding Rossmann-fold domains"/>
    <property type="match status" value="1"/>
</dbReference>
<comment type="function">
    <text evidence="13">Catalyzes the conversion of 4-hydroxy-tetrahydrodipicolinate (HTPA) to tetrahydrodipicolinate.</text>
</comment>
<dbReference type="Gene3D" id="3.40.50.720">
    <property type="entry name" value="NAD(P)-binding Rossmann-like Domain"/>
    <property type="match status" value="1"/>
</dbReference>
<dbReference type="Pfam" id="PF05173">
    <property type="entry name" value="DapB_C"/>
    <property type="match status" value="1"/>
</dbReference>
<sequence length="282" mass="31294">MDKTAVIVCGSSGKMGQSIISLIEEDQYQELIFIGGVDIHYSENITKKPINIKDIEDKKISFGKFITLKEALHFTSSVKNRVIIDFTSRQSSLVHAEEAMLYNVPIVIGSTGFNEEDIAKITGYSKHMPVVLSGNMSLGINVLLNIIYNTSKYLGKDYDCEIIEMHHRHKKDAPSGTALMLANAVAEERKLDLKESAVYGRCGEIGERFENEIGISSVRAGDIIGEHKVIFAGNDEVIEITHKAISRNNFARGAIKAALWIKGKKAGFYDMRDVLGLENTHE</sequence>
<evidence type="ECO:0000256" key="11">
    <source>
        <dbReference type="ARBA" id="ARBA00049080"/>
    </source>
</evidence>
<dbReference type="InterPro" id="IPR000846">
    <property type="entry name" value="DapB_N"/>
</dbReference>
<proteinExistence type="inferred from homology"/>
<dbReference type="CDD" id="cd02274">
    <property type="entry name" value="DHDPR_N"/>
    <property type="match status" value="1"/>
</dbReference>
<dbReference type="PANTHER" id="PTHR20836:SF0">
    <property type="entry name" value="4-HYDROXY-TETRAHYDRODIPICOLINATE REDUCTASE 1, CHLOROPLASTIC-RELATED"/>
    <property type="match status" value="1"/>
</dbReference>
<dbReference type="GO" id="GO:0009089">
    <property type="term" value="P:lysine biosynthetic process via diaminopimelate"/>
    <property type="evidence" value="ECO:0007669"/>
    <property type="project" value="UniProtKB-UniRule"/>
</dbReference>
<dbReference type="NCBIfam" id="TIGR00036">
    <property type="entry name" value="dapB"/>
    <property type="match status" value="1"/>
</dbReference>
<feature type="domain" description="Dihydrodipicolinate reductase N-terminal" evidence="14">
    <location>
        <begin position="5"/>
        <end position="136"/>
    </location>
</feature>
<feature type="binding site" evidence="13">
    <location>
        <begin position="133"/>
        <end position="136"/>
    </location>
    <ligand>
        <name>NAD(+)</name>
        <dbReference type="ChEBI" id="CHEBI:57540"/>
    </ligand>
</feature>